<dbReference type="Pfam" id="PF02563">
    <property type="entry name" value="Poly_export"/>
    <property type="match status" value="1"/>
</dbReference>
<dbReference type="Gene3D" id="3.10.560.10">
    <property type="entry name" value="Outer membrane lipoprotein wza domain like"/>
    <property type="match status" value="1"/>
</dbReference>
<keyword evidence="2" id="KW-0812">Transmembrane</keyword>
<keyword evidence="1" id="KW-0732">Signal</keyword>
<organism evidence="4 5">
    <name type="scientific">Rhabdobacter roseus</name>
    <dbReference type="NCBI Taxonomy" id="1655419"/>
    <lineage>
        <taxon>Bacteria</taxon>
        <taxon>Pseudomonadati</taxon>
        <taxon>Bacteroidota</taxon>
        <taxon>Cytophagia</taxon>
        <taxon>Cytophagales</taxon>
        <taxon>Cytophagaceae</taxon>
        <taxon>Rhabdobacter</taxon>
    </lineage>
</organism>
<comment type="caution">
    <text evidence="4">The sequence shown here is derived from an EMBL/GenBank/DDBJ whole genome shotgun (WGS) entry which is preliminary data.</text>
</comment>
<dbReference type="AlphaFoldDB" id="A0A840TNP5"/>
<keyword evidence="2" id="KW-0472">Membrane</keyword>
<dbReference type="PANTHER" id="PTHR33619">
    <property type="entry name" value="POLYSACCHARIDE EXPORT PROTEIN GFCE-RELATED"/>
    <property type="match status" value="1"/>
</dbReference>
<reference evidence="4 5" key="1">
    <citation type="submission" date="2020-08" db="EMBL/GenBank/DDBJ databases">
        <title>Genomic Encyclopedia of Type Strains, Phase IV (KMG-IV): sequencing the most valuable type-strain genomes for metagenomic binning, comparative biology and taxonomic classification.</title>
        <authorList>
            <person name="Goeker M."/>
        </authorList>
    </citation>
    <scope>NUCLEOTIDE SEQUENCE [LARGE SCALE GENOMIC DNA]</scope>
    <source>
        <strain evidence="4 5">DSM 105074</strain>
    </source>
</reference>
<feature type="domain" description="Polysaccharide export protein N-terminal" evidence="3">
    <location>
        <begin position="42"/>
        <end position="132"/>
    </location>
</feature>
<dbReference type="InterPro" id="IPR003715">
    <property type="entry name" value="Poly_export_N"/>
</dbReference>
<evidence type="ECO:0000256" key="2">
    <source>
        <dbReference type="SAM" id="Phobius"/>
    </source>
</evidence>
<dbReference type="InterPro" id="IPR049712">
    <property type="entry name" value="Poly_export"/>
</dbReference>
<dbReference type="PANTHER" id="PTHR33619:SF3">
    <property type="entry name" value="POLYSACCHARIDE EXPORT PROTEIN GFCE-RELATED"/>
    <property type="match status" value="1"/>
</dbReference>
<evidence type="ECO:0000259" key="3">
    <source>
        <dbReference type="Pfam" id="PF02563"/>
    </source>
</evidence>
<gene>
    <name evidence="4" type="ORF">HNQ92_003132</name>
</gene>
<dbReference type="RefSeq" id="WP_184174923.1">
    <property type="nucleotide sequence ID" value="NZ_JACHGF010000004.1"/>
</dbReference>
<dbReference type="EMBL" id="JACHGF010000004">
    <property type="protein sequence ID" value="MBB5284984.1"/>
    <property type="molecule type" value="Genomic_DNA"/>
</dbReference>
<evidence type="ECO:0000313" key="5">
    <source>
        <dbReference type="Proteomes" id="UP000557307"/>
    </source>
</evidence>
<keyword evidence="2" id="KW-1133">Transmembrane helix</keyword>
<dbReference type="GO" id="GO:0015159">
    <property type="term" value="F:polysaccharide transmembrane transporter activity"/>
    <property type="evidence" value="ECO:0007669"/>
    <property type="project" value="InterPro"/>
</dbReference>
<name>A0A840TNP5_9BACT</name>
<dbReference type="Proteomes" id="UP000557307">
    <property type="component" value="Unassembled WGS sequence"/>
</dbReference>
<feature type="transmembrane region" description="Helical" evidence="2">
    <location>
        <begin position="231"/>
        <end position="251"/>
    </location>
</feature>
<keyword evidence="5" id="KW-1185">Reference proteome</keyword>
<evidence type="ECO:0000313" key="4">
    <source>
        <dbReference type="EMBL" id="MBB5284984.1"/>
    </source>
</evidence>
<evidence type="ECO:0000256" key="1">
    <source>
        <dbReference type="ARBA" id="ARBA00022729"/>
    </source>
</evidence>
<dbReference type="Gene3D" id="3.30.1950.10">
    <property type="entry name" value="wza like domain"/>
    <property type="match status" value="1"/>
</dbReference>
<proteinExistence type="predicted"/>
<sequence length="252" mass="27849">MAAIKSILGMVVALWLLNACRTQRELPIIASQELTTRPIVADTAAYVLKVGDQLQIRNLNWSSALFPDPSQLKVGVGASTEGFIALVSSDGHISLPEIGRLNVVGLTRQRLTDTLSVLYSNVIRDPLFEVSIMNLRIKVLGAVNTQGVFPLESESQSLGETLAKAGGIRYSDASDRLQIIRSDGQKQIVIDYDFRDLGNPNIMNQRVYDNDIVYIAPTKETIRTLKLQRNLILVQPILIAMNLTILIINLVR</sequence>
<protein>
    <submittedName>
        <fullName evidence="4">Polysaccharide export outer membrane protein</fullName>
    </submittedName>
</protein>
<accession>A0A840TNP5</accession>